<evidence type="ECO:0000313" key="1">
    <source>
        <dbReference type="EMBL" id="MDU8994769.1"/>
    </source>
</evidence>
<dbReference type="RefSeq" id="WP_266995933.1">
    <property type="nucleotide sequence ID" value="NZ_CP107955.1"/>
</dbReference>
<evidence type="ECO:0000313" key="2">
    <source>
        <dbReference type="Proteomes" id="UP001257627"/>
    </source>
</evidence>
<accession>A0ABU3ULJ9</accession>
<dbReference type="Proteomes" id="UP001257627">
    <property type="component" value="Unassembled WGS sequence"/>
</dbReference>
<proteinExistence type="predicted"/>
<comment type="caution">
    <text evidence="1">The sequence shown here is derived from an EMBL/GenBank/DDBJ whole genome shotgun (WGS) entry which is preliminary data.</text>
</comment>
<evidence type="ECO:0008006" key="3">
    <source>
        <dbReference type="Google" id="ProtNLM"/>
    </source>
</evidence>
<sequence>MTVTRRPLTRDELAGSLRLLDGDFPDPAFMRAIAEHSMGQTLTLLEDPVP</sequence>
<dbReference type="EMBL" id="JARAKF010000001">
    <property type="protein sequence ID" value="MDU8994769.1"/>
    <property type="molecule type" value="Genomic_DNA"/>
</dbReference>
<keyword evidence="2" id="KW-1185">Reference proteome</keyword>
<reference evidence="1 2" key="1">
    <citation type="submission" date="2023-02" db="EMBL/GenBank/DDBJ databases">
        <authorList>
            <person name="Maleckis M."/>
        </authorList>
    </citation>
    <scope>NUCLEOTIDE SEQUENCE [LARGE SCALE GENOMIC DNA]</scope>
    <source>
        <strain evidence="1 2">P8-A2</strain>
    </source>
</reference>
<organism evidence="1 2">
    <name type="scientific">Streptomyces mirabilis</name>
    <dbReference type="NCBI Taxonomy" id="68239"/>
    <lineage>
        <taxon>Bacteria</taxon>
        <taxon>Bacillati</taxon>
        <taxon>Actinomycetota</taxon>
        <taxon>Actinomycetes</taxon>
        <taxon>Kitasatosporales</taxon>
        <taxon>Streptomycetaceae</taxon>
        <taxon>Streptomyces</taxon>
    </lineage>
</organism>
<gene>
    <name evidence="1" type="ORF">PU648_20960</name>
</gene>
<protein>
    <recommendedName>
        <fullName evidence="3">GNAT family N-acetyltransferase</fullName>
    </recommendedName>
</protein>
<name>A0ABU3ULJ9_9ACTN</name>